<evidence type="ECO:0000256" key="1">
    <source>
        <dbReference type="SAM" id="MobiDB-lite"/>
    </source>
</evidence>
<evidence type="ECO:0000313" key="2">
    <source>
        <dbReference type="EMBL" id="DAD32447.1"/>
    </source>
</evidence>
<proteinExistence type="predicted"/>
<dbReference type="EMBL" id="DUZY01000003">
    <property type="protein sequence ID" value="DAD32447.1"/>
    <property type="molecule type" value="Genomic_DNA"/>
</dbReference>
<evidence type="ECO:0000313" key="3">
    <source>
        <dbReference type="Proteomes" id="UP000607653"/>
    </source>
</evidence>
<keyword evidence="3" id="KW-1185">Reference proteome</keyword>
<gene>
    <name evidence="2" type="ORF">HUJ06_011298</name>
</gene>
<protein>
    <submittedName>
        <fullName evidence="2">Uncharacterized protein</fullName>
    </submittedName>
</protein>
<feature type="region of interest" description="Disordered" evidence="1">
    <location>
        <begin position="129"/>
        <end position="152"/>
    </location>
</feature>
<organism evidence="2 3">
    <name type="scientific">Nelumbo nucifera</name>
    <name type="common">Sacred lotus</name>
    <dbReference type="NCBI Taxonomy" id="4432"/>
    <lineage>
        <taxon>Eukaryota</taxon>
        <taxon>Viridiplantae</taxon>
        <taxon>Streptophyta</taxon>
        <taxon>Embryophyta</taxon>
        <taxon>Tracheophyta</taxon>
        <taxon>Spermatophyta</taxon>
        <taxon>Magnoliopsida</taxon>
        <taxon>Proteales</taxon>
        <taxon>Nelumbonaceae</taxon>
        <taxon>Nelumbo</taxon>
    </lineage>
</organism>
<reference evidence="2 3" key="1">
    <citation type="journal article" date="2020" name="Mol. Biol. Evol.">
        <title>Distinct Expression and Methylation Patterns for Genes with Different Fates following a Single Whole-Genome Duplication in Flowering Plants.</title>
        <authorList>
            <person name="Shi T."/>
            <person name="Rahmani R.S."/>
            <person name="Gugger P.F."/>
            <person name="Wang M."/>
            <person name="Li H."/>
            <person name="Zhang Y."/>
            <person name="Li Z."/>
            <person name="Wang Q."/>
            <person name="Van de Peer Y."/>
            <person name="Marchal K."/>
            <person name="Chen J."/>
        </authorList>
    </citation>
    <scope>NUCLEOTIDE SEQUENCE [LARGE SCALE GENOMIC DNA]</scope>
    <source>
        <tissue evidence="2">Leaf</tissue>
    </source>
</reference>
<dbReference type="Proteomes" id="UP000607653">
    <property type="component" value="Unassembled WGS sequence"/>
</dbReference>
<accession>A0A822YIT8</accession>
<name>A0A822YIT8_NELNU</name>
<dbReference type="AlphaFoldDB" id="A0A822YIT8"/>
<comment type="caution">
    <text evidence="2">The sequence shown here is derived from an EMBL/GenBank/DDBJ whole genome shotgun (WGS) entry which is preliminary data.</text>
</comment>
<sequence>MWSAGCVMAELLLGQEHVWPFLSVGMNPMRCWTFSKMLMLQYFYIIYHLLKIVSVEYIQQGGSLNSSHFGDLIGKCKPDLNRTPLENMAKSGSLHEKEELKYCNVNIEGQPSVVDDLLKFRDEFETKGSRGKRVNSNNKDVFVEGTSRQDEA</sequence>